<gene>
    <name evidence="1" type="ORF">BHM03_00035835</name>
</gene>
<name>A0A444EI59_ENSVE</name>
<evidence type="ECO:0000313" key="1">
    <source>
        <dbReference type="EMBL" id="RZR74357.1"/>
    </source>
</evidence>
<organism evidence="1">
    <name type="scientific">Ensete ventricosum</name>
    <name type="common">Abyssinian banana</name>
    <name type="synonym">Musa ensete</name>
    <dbReference type="NCBI Taxonomy" id="4639"/>
    <lineage>
        <taxon>Eukaryota</taxon>
        <taxon>Viridiplantae</taxon>
        <taxon>Streptophyta</taxon>
        <taxon>Embryophyta</taxon>
        <taxon>Tracheophyta</taxon>
        <taxon>Spermatophyta</taxon>
        <taxon>Magnoliopsida</taxon>
        <taxon>Liliopsida</taxon>
        <taxon>Zingiberales</taxon>
        <taxon>Musaceae</taxon>
        <taxon>Ensete</taxon>
    </lineage>
</organism>
<reference evidence="1" key="1">
    <citation type="journal article" date="2018" name="Data Brief">
        <title>Genome sequence data from 17 accessions of Ensete ventricosum, a staple food crop for millions in Ethiopia.</title>
        <authorList>
            <person name="Yemataw Z."/>
            <person name="Muzemil S."/>
            <person name="Ambachew D."/>
            <person name="Tripathi L."/>
            <person name="Tesfaye K."/>
            <person name="Chala A."/>
            <person name="Farbos A."/>
            <person name="O'Neill P."/>
            <person name="Moore K."/>
            <person name="Grant M."/>
            <person name="Studholme D.J."/>
        </authorList>
    </citation>
    <scope>NUCLEOTIDE SEQUENCE [LARGE SCALE GENOMIC DNA]</scope>
    <source>
        <tissue evidence="1">Leaf</tissue>
    </source>
</reference>
<dbReference type="AlphaFoldDB" id="A0A444EI59"/>
<dbReference type="Proteomes" id="UP000290560">
    <property type="component" value="Unassembled WGS sequence"/>
</dbReference>
<sequence>MGSKHGRIEIRFRIRVAGLKDFSFVGPERADRFEARPRGFVVVTLTWFHFFHAPSPSLVSLLTRSNSPEAALGIRTQLCYLRNLPPNSPPKACTRGCAGDGDEWLHSSSPRHFLWPLSRKSFFSHFFRR</sequence>
<accession>A0A444EI59</accession>
<protein>
    <submittedName>
        <fullName evidence="1">Uncharacterized protein</fullName>
    </submittedName>
</protein>
<dbReference type="EMBL" id="KV876209">
    <property type="protein sequence ID" value="RZR74357.1"/>
    <property type="molecule type" value="Genomic_DNA"/>
</dbReference>
<proteinExistence type="predicted"/>